<gene>
    <name evidence="2" type="ORF">CLCR_06425</name>
</gene>
<protein>
    <submittedName>
        <fullName evidence="2">Uncharacterized protein</fullName>
    </submittedName>
</protein>
<evidence type="ECO:0000313" key="3">
    <source>
        <dbReference type="Proteomes" id="UP000094526"/>
    </source>
</evidence>
<organism evidence="2 3">
    <name type="scientific">Cladophialophora carrionii</name>
    <dbReference type="NCBI Taxonomy" id="86049"/>
    <lineage>
        <taxon>Eukaryota</taxon>
        <taxon>Fungi</taxon>
        <taxon>Dikarya</taxon>
        <taxon>Ascomycota</taxon>
        <taxon>Pezizomycotina</taxon>
        <taxon>Eurotiomycetes</taxon>
        <taxon>Chaetothyriomycetidae</taxon>
        <taxon>Chaetothyriales</taxon>
        <taxon>Herpotrichiellaceae</taxon>
        <taxon>Cladophialophora</taxon>
    </lineage>
</organism>
<feature type="region of interest" description="Disordered" evidence="1">
    <location>
        <begin position="66"/>
        <end position="131"/>
    </location>
</feature>
<feature type="compositionally biased region" description="Basic and acidic residues" evidence="1">
    <location>
        <begin position="68"/>
        <end position="109"/>
    </location>
</feature>
<keyword evidence="3" id="KW-1185">Reference proteome</keyword>
<name>A0A1C1C8F5_9EURO</name>
<dbReference type="EMBL" id="LGRB01000020">
    <property type="protein sequence ID" value="OCT44741.1"/>
    <property type="molecule type" value="Genomic_DNA"/>
</dbReference>
<comment type="caution">
    <text evidence="2">The sequence shown here is derived from an EMBL/GenBank/DDBJ whole genome shotgun (WGS) entry which is preliminary data.</text>
</comment>
<evidence type="ECO:0000256" key="1">
    <source>
        <dbReference type="SAM" id="MobiDB-lite"/>
    </source>
</evidence>
<accession>A0A1C1C8F5</accession>
<dbReference type="OrthoDB" id="4131156at2759"/>
<proteinExistence type="predicted"/>
<sequence length="131" mass="14690">MSNPRMPRLAARIFPPPIPPRSHSLPSQPKLSNLNVTTASPAVIQQPAPAAQAPTHRRSHACHAPIIFHDREEKSRREQTEESEKARDDLMKQGIKVRDFQVEVDEQRFGNEPACGKPWGESEQASNRVAN</sequence>
<dbReference type="VEuPathDB" id="FungiDB:G647_07416"/>
<dbReference type="AlphaFoldDB" id="A0A1C1C8F5"/>
<dbReference type="VEuPathDB" id="FungiDB:CLCR_06425"/>
<feature type="region of interest" description="Disordered" evidence="1">
    <location>
        <begin position="1"/>
        <end position="33"/>
    </location>
</feature>
<dbReference type="Proteomes" id="UP000094526">
    <property type="component" value="Unassembled WGS sequence"/>
</dbReference>
<reference evidence="3" key="1">
    <citation type="submission" date="2015-07" db="EMBL/GenBank/DDBJ databases">
        <authorList>
            <person name="Teixeira M.M."/>
            <person name="Souza R.C."/>
            <person name="Almeida L.G."/>
            <person name="Vicente V.A."/>
            <person name="de Hoog S."/>
            <person name="Bocca A.L."/>
            <person name="de Almeida S.R."/>
            <person name="Vasconcelos A.T."/>
            <person name="Felipe M.S."/>
        </authorList>
    </citation>
    <scope>NUCLEOTIDE SEQUENCE [LARGE SCALE GENOMIC DNA]</scope>
    <source>
        <strain evidence="3">KSF</strain>
    </source>
</reference>
<evidence type="ECO:0000313" key="2">
    <source>
        <dbReference type="EMBL" id="OCT44741.1"/>
    </source>
</evidence>